<dbReference type="Proteomes" id="UP001231189">
    <property type="component" value="Unassembled WGS sequence"/>
</dbReference>
<sequence length="450" mass="46919">MENYPPHGSSSGDEDGDGDGSGVDGEAFRGTSRPAACRNRDSCPPDLGRDGGGWKVSMGFVNRDRVFATEALNRRKGSLGGGLGPPHHRAAWPPLWPRQGVVWGPRASLWWLSDSQEYSLAHADPDAPDPEDSPAVSPVPSLTSRDSSAGPSRAGAGHTPGRPRPCASVSPSSVAPAGAARSPAPHAAPHASDAAASAQSAAPFSPAGSSAASSTADGSAASTDSGQNVAHAPASSPPGFSHSASESSSDHAITALVQNLNKHFAIKDLGDLHYFLGIEVKKVPRGLLLTQEKYASDLIANAGLRYCKSAPTPLSSSEQLSLTDDLAFSVNKVCQYLHAPTTEHWTAVKRILRYVKDTVKLGITFSRSSSTFLSAFSDADWAGSLDDRRSTGGFAVFVGPNLVSWSARKQATVSRSSTEAEYKALANATTELIWVEALLVELGVNSGVTI</sequence>
<dbReference type="PANTHER" id="PTHR11439:SF450">
    <property type="entry name" value="REVERSE TRANSCRIPTASE TY1_COPIA-TYPE DOMAIN-CONTAINING PROTEIN"/>
    <property type="match status" value="1"/>
</dbReference>
<accession>A0AAD8WRW3</accession>
<dbReference type="InterPro" id="IPR043502">
    <property type="entry name" value="DNA/RNA_pol_sf"/>
</dbReference>
<gene>
    <name evidence="3" type="ORF">QYE76_039107</name>
</gene>
<protein>
    <recommendedName>
        <fullName evidence="2">Reverse transcriptase Ty1/copia-type domain-containing protein</fullName>
    </recommendedName>
</protein>
<evidence type="ECO:0000313" key="4">
    <source>
        <dbReference type="Proteomes" id="UP001231189"/>
    </source>
</evidence>
<dbReference type="SUPFAM" id="SSF56672">
    <property type="entry name" value="DNA/RNA polymerases"/>
    <property type="match status" value="1"/>
</dbReference>
<reference evidence="3" key="1">
    <citation type="submission" date="2023-07" db="EMBL/GenBank/DDBJ databases">
        <title>A chromosome-level genome assembly of Lolium multiflorum.</title>
        <authorList>
            <person name="Chen Y."/>
            <person name="Copetti D."/>
            <person name="Kolliker R."/>
            <person name="Studer B."/>
        </authorList>
    </citation>
    <scope>NUCLEOTIDE SEQUENCE</scope>
    <source>
        <strain evidence="3">02402/16</strain>
        <tissue evidence="3">Leaf</tissue>
    </source>
</reference>
<dbReference type="AlphaFoldDB" id="A0AAD8WRW3"/>
<dbReference type="Pfam" id="PF07727">
    <property type="entry name" value="RVT_2"/>
    <property type="match status" value="1"/>
</dbReference>
<name>A0AAD8WRW3_LOLMU</name>
<dbReference type="EMBL" id="JAUUTY010000002">
    <property type="protein sequence ID" value="KAK1678259.1"/>
    <property type="molecule type" value="Genomic_DNA"/>
</dbReference>
<evidence type="ECO:0000256" key="1">
    <source>
        <dbReference type="SAM" id="MobiDB-lite"/>
    </source>
</evidence>
<keyword evidence="4" id="KW-1185">Reference proteome</keyword>
<feature type="compositionally biased region" description="Basic and acidic residues" evidence="1">
    <location>
        <begin position="38"/>
        <end position="49"/>
    </location>
</feature>
<feature type="region of interest" description="Disordered" evidence="1">
    <location>
        <begin position="1"/>
        <end position="55"/>
    </location>
</feature>
<dbReference type="InterPro" id="IPR013103">
    <property type="entry name" value="RVT_2"/>
</dbReference>
<evidence type="ECO:0000259" key="2">
    <source>
        <dbReference type="Pfam" id="PF07727"/>
    </source>
</evidence>
<comment type="caution">
    <text evidence="3">The sequence shown here is derived from an EMBL/GenBank/DDBJ whole genome shotgun (WGS) entry which is preliminary data.</text>
</comment>
<evidence type="ECO:0000313" key="3">
    <source>
        <dbReference type="EMBL" id="KAK1678259.1"/>
    </source>
</evidence>
<organism evidence="3 4">
    <name type="scientific">Lolium multiflorum</name>
    <name type="common">Italian ryegrass</name>
    <name type="synonym">Lolium perenne subsp. multiflorum</name>
    <dbReference type="NCBI Taxonomy" id="4521"/>
    <lineage>
        <taxon>Eukaryota</taxon>
        <taxon>Viridiplantae</taxon>
        <taxon>Streptophyta</taxon>
        <taxon>Embryophyta</taxon>
        <taxon>Tracheophyta</taxon>
        <taxon>Spermatophyta</taxon>
        <taxon>Magnoliopsida</taxon>
        <taxon>Liliopsida</taxon>
        <taxon>Poales</taxon>
        <taxon>Poaceae</taxon>
        <taxon>BOP clade</taxon>
        <taxon>Pooideae</taxon>
        <taxon>Poodae</taxon>
        <taxon>Poeae</taxon>
        <taxon>Poeae Chloroplast Group 2 (Poeae type)</taxon>
        <taxon>Loliodinae</taxon>
        <taxon>Loliinae</taxon>
        <taxon>Lolium</taxon>
    </lineage>
</organism>
<feature type="domain" description="Reverse transcriptase Ty1/copia-type" evidence="2">
    <location>
        <begin position="251"/>
        <end position="314"/>
    </location>
</feature>
<feature type="compositionally biased region" description="Low complexity" evidence="1">
    <location>
        <begin position="167"/>
        <end position="247"/>
    </location>
</feature>
<feature type="region of interest" description="Disordered" evidence="1">
    <location>
        <begin position="120"/>
        <end position="247"/>
    </location>
</feature>
<dbReference type="PANTHER" id="PTHR11439">
    <property type="entry name" value="GAG-POL-RELATED RETROTRANSPOSON"/>
    <property type="match status" value="1"/>
</dbReference>
<dbReference type="CDD" id="cd09272">
    <property type="entry name" value="RNase_HI_RT_Ty1"/>
    <property type="match status" value="1"/>
</dbReference>
<proteinExistence type="predicted"/>